<reference evidence="1" key="1">
    <citation type="journal article" date="2019" name="Sci. Rep.">
        <title>Draft genome of Tanacetum cinerariifolium, the natural source of mosquito coil.</title>
        <authorList>
            <person name="Yamashiro T."/>
            <person name="Shiraishi A."/>
            <person name="Satake H."/>
            <person name="Nakayama K."/>
        </authorList>
    </citation>
    <scope>NUCLEOTIDE SEQUENCE</scope>
</reference>
<proteinExistence type="predicted"/>
<comment type="caution">
    <text evidence="1">The sequence shown here is derived from an EMBL/GenBank/DDBJ whole genome shotgun (WGS) entry which is preliminary data.</text>
</comment>
<organism evidence="1">
    <name type="scientific">Tanacetum cinerariifolium</name>
    <name type="common">Dalmatian daisy</name>
    <name type="synonym">Chrysanthemum cinerariifolium</name>
    <dbReference type="NCBI Taxonomy" id="118510"/>
    <lineage>
        <taxon>Eukaryota</taxon>
        <taxon>Viridiplantae</taxon>
        <taxon>Streptophyta</taxon>
        <taxon>Embryophyta</taxon>
        <taxon>Tracheophyta</taxon>
        <taxon>Spermatophyta</taxon>
        <taxon>Magnoliopsida</taxon>
        <taxon>eudicotyledons</taxon>
        <taxon>Gunneridae</taxon>
        <taxon>Pentapetalae</taxon>
        <taxon>asterids</taxon>
        <taxon>campanulids</taxon>
        <taxon>Asterales</taxon>
        <taxon>Asteraceae</taxon>
        <taxon>Asteroideae</taxon>
        <taxon>Anthemideae</taxon>
        <taxon>Anthemidinae</taxon>
        <taxon>Tanacetum</taxon>
    </lineage>
</organism>
<dbReference type="AlphaFoldDB" id="A0A699TYC8"/>
<accession>A0A699TYC8</accession>
<evidence type="ECO:0000313" key="1">
    <source>
        <dbReference type="EMBL" id="GFD14783.1"/>
    </source>
</evidence>
<sequence length="160" mass="18308">YDDEDIVNAYISKVNLRQDWWKPLEEERPATPEPSWSIPSSDVPIPKNNWASALASTYSPPLEDSLLAQTGDIAMFMDWFCKRRGINELKPQDLEGLAFEIIKVFHPNMIHLQYKIEECHKLLTDSVDDSILRHNVSKPLPLGGPPGLVIIQSDFFFNKD</sequence>
<protein>
    <submittedName>
        <fullName evidence="1">Uncharacterized protein</fullName>
    </submittedName>
</protein>
<dbReference type="EMBL" id="BKCJ011281833">
    <property type="protein sequence ID" value="GFD14783.1"/>
    <property type="molecule type" value="Genomic_DNA"/>
</dbReference>
<gene>
    <name evidence="1" type="ORF">Tci_886752</name>
</gene>
<name>A0A699TYC8_TANCI</name>
<feature type="non-terminal residue" evidence="1">
    <location>
        <position position="1"/>
    </location>
</feature>